<feature type="transmembrane region" description="Helical" evidence="1">
    <location>
        <begin position="182"/>
        <end position="200"/>
    </location>
</feature>
<feature type="transmembrane region" description="Helical" evidence="1">
    <location>
        <begin position="144"/>
        <end position="162"/>
    </location>
</feature>
<keyword evidence="1" id="KW-0812">Transmembrane</keyword>
<dbReference type="Pfam" id="PF01757">
    <property type="entry name" value="Acyl_transf_3"/>
    <property type="match status" value="1"/>
</dbReference>
<protein>
    <submittedName>
        <fullName evidence="3">Uncharacterized protein conserved in bacteria</fullName>
    </submittedName>
</protein>
<organism evidence="3">
    <name type="scientific">Klebsiella pneumoniae</name>
    <dbReference type="NCBI Taxonomy" id="573"/>
    <lineage>
        <taxon>Bacteria</taxon>
        <taxon>Pseudomonadati</taxon>
        <taxon>Pseudomonadota</taxon>
        <taxon>Gammaproteobacteria</taxon>
        <taxon>Enterobacterales</taxon>
        <taxon>Enterobacteriaceae</taxon>
        <taxon>Klebsiella/Raoultella group</taxon>
        <taxon>Klebsiella</taxon>
        <taxon>Klebsiella pneumoniae complex</taxon>
    </lineage>
</organism>
<feature type="transmembrane region" description="Helical" evidence="1">
    <location>
        <begin position="21"/>
        <end position="39"/>
    </location>
</feature>
<gene>
    <name evidence="3" type="ORF">SAMEA4873646_02798</name>
</gene>
<keyword evidence="1" id="KW-0472">Membrane</keyword>
<keyword evidence="1" id="KW-1133">Transmembrane helix</keyword>
<accession>A0A486P1N1</accession>
<feature type="transmembrane region" description="Helical" evidence="1">
    <location>
        <begin position="120"/>
        <end position="137"/>
    </location>
</feature>
<dbReference type="InterPro" id="IPR002656">
    <property type="entry name" value="Acyl_transf_3_dom"/>
</dbReference>
<sequence length="215" mass="24499">MFLIIAILSPIYVSIVRGRSGAYATLVSLLILSLSSILSSLDINNKMTSHLFTDIIIPTLTYGAIFILGYKCLSMKNSEKTLTFILFSVLLISMATYTYINKNIILGPQDFKYPPTMYFASYSIAMTYITLCLLTLILKRRSDLPYIFNFISSNTIWIYLWHIPVVEYFKKTNSIDNFAIKYLIALIISITITYLQASIIKTTTKNKLIRNIFTG</sequence>
<dbReference type="EMBL" id="CAAHCP010000005">
    <property type="protein sequence ID" value="VGL65977.1"/>
    <property type="molecule type" value="Genomic_DNA"/>
</dbReference>
<feature type="transmembrane region" description="Helical" evidence="1">
    <location>
        <begin position="82"/>
        <end position="100"/>
    </location>
</feature>
<feature type="domain" description="Acyltransferase 3" evidence="2">
    <location>
        <begin position="2"/>
        <end position="195"/>
    </location>
</feature>
<dbReference type="GO" id="GO:0016747">
    <property type="term" value="F:acyltransferase activity, transferring groups other than amino-acyl groups"/>
    <property type="evidence" value="ECO:0007669"/>
    <property type="project" value="InterPro"/>
</dbReference>
<proteinExistence type="predicted"/>
<dbReference type="AlphaFoldDB" id="A0A486P1N1"/>
<evidence type="ECO:0000259" key="2">
    <source>
        <dbReference type="Pfam" id="PF01757"/>
    </source>
</evidence>
<evidence type="ECO:0000313" key="3">
    <source>
        <dbReference type="EMBL" id="VGL65977.1"/>
    </source>
</evidence>
<name>A0A486P1N1_KLEPN</name>
<feature type="transmembrane region" description="Helical" evidence="1">
    <location>
        <begin position="51"/>
        <end position="70"/>
    </location>
</feature>
<reference evidence="3" key="1">
    <citation type="submission" date="2019-03" db="EMBL/GenBank/DDBJ databases">
        <authorList>
            <consortium name="Pathogen Informatics"/>
        </authorList>
    </citation>
    <scope>NUCLEOTIDE SEQUENCE</scope>
    <source>
        <strain evidence="3">5012STDY7626444</strain>
    </source>
</reference>
<evidence type="ECO:0000256" key="1">
    <source>
        <dbReference type="SAM" id="Phobius"/>
    </source>
</evidence>